<accession>A0ABN7WNP5</accession>
<feature type="non-terminal residue" evidence="2">
    <location>
        <position position="1"/>
    </location>
</feature>
<evidence type="ECO:0000313" key="2">
    <source>
        <dbReference type="EMBL" id="CAG8835920.1"/>
    </source>
</evidence>
<feature type="non-terminal residue" evidence="2">
    <location>
        <position position="71"/>
    </location>
</feature>
<dbReference type="Proteomes" id="UP000789901">
    <property type="component" value="Unassembled WGS sequence"/>
</dbReference>
<proteinExistence type="predicted"/>
<protein>
    <submittedName>
        <fullName evidence="2">20428_t:CDS:1</fullName>
    </submittedName>
</protein>
<name>A0ABN7WNP5_GIGMA</name>
<keyword evidence="3" id="KW-1185">Reference proteome</keyword>
<reference evidence="2 3" key="1">
    <citation type="submission" date="2021-06" db="EMBL/GenBank/DDBJ databases">
        <authorList>
            <person name="Kallberg Y."/>
            <person name="Tangrot J."/>
            <person name="Rosling A."/>
        </authorList>
    </citation>
    <scope>NUCLEOTIDE SEQUENCE [LARGE SCALE GENOMIC DNA]</scope>
    <source>
        <strain evidence="2 3">120-4 pot B 10/14</strain>
    </source>
</reference>
<dbReference type="PROSITE" id="PS52001">
    <property type="entry name" value="AD"/>
    <property type="match status" value="1"/>
</dbReference>
<evidence type="ECO:0000259" key="1">
    <source>
        <dbReference type="PROSITE" id="PS52001"/>
    </source>
</evidence>
<sequence>LPCRWHKESIIVLDEVIINPPYDIDNCKTSKTVGSTELLARVRKVERKEDWQTDVEMQMVGLARLTPYDSQ</sequence>
<gene>
    <name evidence="2" type="ORF">GMARGA_LOCUS32790</name>
</gene>
<evidence type="ECO:0000313" key="3">
    <source>
        <dbReference type="Proteomes" id="UP000789901"/>
    </source>
</evidence>
<dbReference type="Pfam" id="PF09793">
    <property type="entry name" value="AD"/>
    <property type="match status" value="1"/>
</dbReference>
<comment type="caution">
    <text evidence="2">The sequence shown here is derived from an EMBL/GenBank/DDBJ whole genome shotgun (WGS) entry which is preliminary data.</text>
</comment>
<dbReference type="InterPro" id="IPR019181">
    <property type="entry name" value="LSM12_ABD"/>
</dbReference>
<feature type="domain" description="AD" evidence="1">
    <location>
        <begin position="1"/>
        <end position="54"/>
    </location>
</feature>
<dbReference type="InterPro" id="IPR047574">
    <property type="entry name" value="AD"/>
</dbReference>
<dbReference type="EMBL" id="CAJVQB010052481">
    <property type="protein sequence ID" value="CAG8835920.1"/>
    <property type="molecule type" value="Genomic_DNA"/>
</dbReference>
<organism evidence="2 3">
    <name type="scientific">Gigaspora margarita</name>
    <dbReference type="NCBI Taxonomy" id="4874"/>
    <lineage>
        <taxon>Eukaryota</taxon>
        <taxon>Fungi</taxon>
        <taxon>Fungi incertae sedis</taxon>
        <taxon>Mucoromycota</taxon>
        <taxon>Glomeromycotina</taxon>
        <taxon>Glomeromycetes</taxon>
        <taxon>Diversisporales</taxon>
        <taxon>Gigasporaceae</taxon>
        <taxon>Gigaspora</taxon>
    </lineage>
</organism>